<proteinExistence type="predicted"/>
<evidence type="ECO:0000256" key="2">
    <source>
        <dbReference type="SAM" id="MobiDB-lite"/>
    </source>
</evidence>
<feature type="compositionally biased region" description="Basic and acidic residues" evidence="2">
    <location>
        <begin position="45"/>
        <end position="60"/>
    </location>
</feature>
<evidence type="ECO:0000313" key="5">
    <source>
        <dbReference type="Proteomes" id="UP001054945"/>
    </source>
</evidence>
<gene>
    <name evidence="4" type="ORF">CEXT_422761</name>
</gene>
<dbReference type="Proteomes" id="UP001054945">
    <property type="component" value="Unassembled WGS sequence"/>
</dbReference>
<evidence type="ECO:0000313" key="4">
    <source>
        <dbReference type="EMBL" id="GIY20878.1"/>
    </source>
</evidence>
<dbReference type="AlphaFoldDB" id="A0AAV4RFW9"/>
<dbReference type="SMART" id="SM01189">
    <property type="entry name" value="ELM2"/>
    <property type="match status" value="1"/>
</dbReference>
<evidence type="ECO:0000259" key="3">
    <source>
        <dbReference type="PROSITE" id="PS51156"/>
    </source>
</evidence>
<reference evidence="4 5" key="1">
    <citation type="submission" date="2021-06" db="EMBL/GenBank/DDBJ databases">
        <title>Caerostris extrusa draft genome.</title>
        <authorList>
            <person name="Kono N."/>
            <person name="Arakawa K."/>
        </authorList>
    </citation>
    <scope>NUCLEOTIDE SEQUENCE [LARGE SCALE GENOMIC DNA]</scope>
</reference>
<feature type="domain" description="ELM2" evidence="3">
    <location>
        <begin position="18"/>
        <end position="83"/>
    </location>
</feature>
<organism evidence="4 5">
    <name type="scientific">Caerostris extrusa</name>
    <name type="common">Bark spider</name>
    <name type="synonym">Caerostris bankana</name>
    <dbReference type="NCBI Taxonomy" id="172846"/>
    <lineage>
        <taxon>Eukaryota</taxon>
        <taxon>Metazoa</taxon>
        <taxon>Ecdysozoa</taxon>
        <taxon>Arthropoda</taxon>
        <taxon>Chelicerata</taxon>
        <taxon>Arachnida</taxon>
        <taxon>Araneae</taxon>
        <taxon>Araneomorphae</taxon>
        <taxon>Entelegynae</taxon>
        <taxon>Araneoidea</taxon>
        <taxon>Araneidae</taxon>
        <taxon>Caerostris</taxon>
    </lineage>
</organism>
<dbReference type="Gene3D" id="4.10.1240.50">
    <property type="match status" value="1"/>
</dbReference>
<sequence>MLLRRCFFTKKKDDEIVRHLRVGRRYQAQIPKFRTGPYKVEEEEEKKKKDGKEKKKKEEENKDEDMWNPVKLSEEEVDDYLIP</sequence>
<name>A0AAV4RFW9_CAEEX</name>
<keyword evidence="5" id="KW-1185">Reference proteome</keyword>
<accession>A0AAV4RFW9</accession>
<feature type="region of interest" description="Disordered" evidence="2">
    <location>
        <begin position="37"/>
        <end position="83"/>
    </location>
</feature>
<dbReference type="EMBL" id="BPLR01007943">
    <property type="protein sequence ID" value="GIY20878.1"/>
    <property type="molecule type" value="Genomic_DNA"/>
</dbReference>
<dbReference type="Pfam" id="PF01448">
    <property type="entry name" value="ELM2"/>
    <property type="match status" value="1"/>
</dbReference>
<keyword evidence="1" id="KW-0539">Nucleus</keyword>
<dbReference type="InterPro" id="IPR000949">
    <property type="entry name" value="ELM2_dom"/>
</dbReference>
<evidence type="ECO:0000256" key="1">
    <source>
        <dbReference type="ARBA" id="ARBA00023242"/>
    </source>
</evidence>
<dbReference type="PROSITE" id="PS51156">
    <property type="entry name" value="ELM2"/>
    <property type="match status" value="1"/>
</dbReference>
<comment type="caution">
    <text evidence="4">The sequence shown here is derived from an EMBL/GenBank/DDBJ whole genome shotgun (WGS) entry which is preliminary data.</text>
</comment>
<protein>
    <recommendedName>
        <fullName evidence="3">ELM2 domain-containing protein</fullName>
    </recommendedName>
</protein>